<keyword evidence="2" id="KW-0645">Protease</keyword>
<evidence type="ECO:0000313" key="3">
    <source>
        <dbReference type="Proteomes" id="UP001219568"/>
    </source>
</evidence>
<dbReference type="SMART" id="SM00944">
    <property type="entry name" value="Pro-kuma_activ"/>
    <property type="match status" value="1"/>
</dbReference>
<dbReference type="PANTHER" id="PTHR14218:SF19">
    <property type="entry name" value="SERINE PROTEASE AORO, PUTATIVE (AFU_ORTHOLOGUE AFUA_6G10250)-RELATED"/>
    <property type="match status" value="1"/>
</dbReference>
<feature type="domain" description="Peptidase S53 activation" evidence="1">
    <location>
        <begin position="15"/>
        <end position="159"/>
    </location>
</feature>
<keyword evidence="3" id="KW-1185">Reference proteome</keyword>
<comment type="caution">
    <text evidence="2">The sequence shown here is derived from an EMBL/GenBank/DDBJ whole genome shotgun (WGS) entry which is preliminary data.</text>
</comment>
<dbReference type="GO" id="GO:0006508">
    <property type="term" value="P:proteolysis"/>
    <property type="evidence" value="ECO:0007669"/>
    <property type="project" value="UniProtKB-KW"/>
</dbReference>
<dbReference type="CDD" id="cd11377">
    <property type="entry name" value="Pro-peptidase_S53"/>
    <property type="match status" value="1"/>
</dbReference>
<dbReference type="InterPro" id="IPR050819">
    <property type="entry name" value="Tripeptidyl-peptidase_I"/>
</dbReference>
<gene>
    <name evidence="2" type="ORF">N7460_010975</name>
</gene>
<dbReference type="Pfam" id="PF09286">
    <property type="entry name" value="Pro-kuma_activ"/>
    <property type="match status" value="1"/>
</dbReference>
<dbReference type="GO" id="GO:0008240">
    <property type="term" value="F:tripeptidyl-peptidase activity"/>
    <property type="evidence" value="ECO:0007669"/>
    <property type="project" value="TreeGrafter"/>
</dbReference>
<sequence>MKVHVALHPAITSSGSHWKRSASVPVNETIRIDIALSLDEDSSEKAAQAIENISGPNSASFGQQWSSKQVSELFALPKEGIRELAKRLTSSGVPRSKLRLSPDRAYLSFDVTVSNAESLPGAKFRRYSSGSANQTASKVYSLPHGLAKYVDFVLPAPGREPGNSAPTSSSVRFKDGLNTRATTRKVDCFKYMTPQCLRALYNIDEDDAQPAHPNISLGVFTPAWSTWLADDRDRFFADFAPDLVGHRPKIIPINGGYRQEE</sequence>
<dbReference type="PANTHER" id="PTHR14218">
    <property type="entry name" value="PROTEASE S8 TRIPEPTIDYL PEPTIDASE I CLN2"/>
    <property type="match status" value="1"/>
</dbReference>
<reference evidence="2" key="1">
    <citation type="journal article" date="2023" name="IMA Fungus">
        <title>Comparative genomic study of the Penicillium genus elucidates a diverse pangenome and 15 lateral gene transfer events.</title>
        <authorList>
            <person name="Petersen C."/>
            <person name="Sorensen T."/>
            <person name="Nielsen M.R."/>
            <person name="Sondergaard T.E."/>
            <person name="Sorensen J.L."/>
            <person name="Fitzpatrick D.A."/>
            <person name="Frisvad J.C."/>
            <person name="Nielsen K.L."/>
        </authorList>
    </citation>
    <scope>NUCLEOTIDE SEQUENCE</scope>
    <source>
        <strain evidence="2">IBT 15450</strain>
    </source>
</reference>
<dbReference type="AlphaFoldDB" id="A0AAD6I4U0"/>
<dbReference type="SUPFAM" id="SSF54897">
    <property type="entry name" value="Protease propeptides/inhibitors"/>
    <property type="match status" value="1"/>
</dbReference>
<dbReference type="Proteomes" id="UP001219568">
    <property type="component" value="Unassembled WGS sequence"/>
</dbReference>
<protein>
    <submittedName>
        <fullName evidence="2">Alkaline serine protease</fullName>
    </submittedName>
</protein>
<evidence type="ECO:0000259" key="1">
    <source>
        <dbReference type="SMART" id="SM00944"/>
    </source>
</evidence>
<dbReference type="GO" id="GO:0004175">
    <property type="term" value="F:endopeptidase activity"/>
    <property type="evidence" value="ECO:0007669"/>
    <property type="project" value="TreeGrafter"/>
</dbReference>
<proteinExistence type="predicted"/>
<evidence type="ECO:0000313" key="2">
    <source>
        <dbReference type="EMBL" id="KAJ6030709.1"/>
    </source>
</evidence>
<keyword evidence="2" id="KW-0378">Hydrolase</keyword>
<accession>A0AAD6I4U0</accession>
<organism evidence="2 3">
    <name type="scientific">Penicillium canescens</name>
    <dbReference type="NCBI Taxonomy" id="5083"/>
    <lineage>
        <taxon>Eukaryota</taxon>
        <taxon>Fungi</taxon>
        <taxon>Dikarya</taxon>
        <taxon>Ascomycota</taxon>
        <taxon>Pezizomycotina</taxon>
        <taxon>Eurotiomycetes</taxon>
        <taxon>Eurotiomycetidae</taxon>
        <taxon>Eurotiales</taxon>
        <taxon>Aspergillaceae</taxon>
        <taxon>Penicillium</taxon>
    </lineage>
</organism>
<dbReference type="EMBL" id="JAQJZL010000014">
    <property type="protein sequence ID" value="KAJ6030709.1"/>
    <property type="molecule type" value="Genomic_DNA"/>
</dbReference>
<name>A0AAD6I4U0_PENCN</name>
<dbReference type="InterPro" id="IPR015366">
    <property type="entry name" value="S53_propep"/>
</dbReference>
<reference evidence="2" key="2">
    <citation type="submission" date="2023-01" db="EMBL/GenBank/DDBJ databases">
        <authorList>
            <person name="Petersen C."/>
        </authorList>
    </citation>
    <scope>NUCLEOTIDE SEQUENCE</scope>
    <source>
        <strain evidence="2">IBT 15450</strain>
    </source>
</reference>